<evidence type="ECO:0000313" key="2">
    <source>
        <dbReference type="EMBL" id="MFD1421163.1"/>
    </source>
</evidence>
<dbReference type="Proteomes" id="UP001597188">
    <property type="component" value="Unassembled WGS sequence"/>
</dbReference>
<dbReference type="InterPro" id="IPR022263">
    <property type="entry name" value="KxYKxGKxW"/>
</dbReference>
<accession>A0ABW4C2F3</accession>
<gene>
    <name evidence="2" type="ORF">ACFQ5L_09350</name>
</gene>
<proteinExistence type="predicted"/>
<evidence type="ECO:0000313" key="3">
    <source>
        <dbReference type="Proteomes" id="UP001597188"/>
    </source>
</evidence>
<dbReference type="EMBL" id="JBHTOJ010000021">
    <property type="protein sequence ID" value="MFD1421163.1"/>
    <property type="molecule type" value="Genomic_DNA"/>
</dbReference>
<dbReference type="Pfam" id="PF19258">
    <property type="entry name" value="KxYKxGKxW_sig"/>
    <property type="match status" value="1"/>
</dbReference>
<reference evidence="3" key="1">
    <citation type="journal article" date="2019" name="Int. J. Syst. Evol. Microbiol.">
        <title>The Global Catalogue of Microorganisms (GCM) 10K type strain sequencing project: providing services to taxonomists for standard genome sequencing and annotation.</title>
        <authorList>
            <consortium name="The Broad Institute Genomics Platform"/>
            <consortium name="The Broad Institute Genome Sequencing Center for Infectious Disease"/>
            <person name="Wu L."/>
            <person name="Ma J."/>
        </authorList>
    </citation>
    <scope>NUCLEOTIDE SEQUENCE [LARGE SCALE GENOMIC DNA]</scope>
    <source>
        <strain evidence="3">CCM 8931</strain>
    </source>
</reference>
<protein>
    <submittedName>
        <fullName evidence="2">KxYKxGKxW signal peptide domain-containing protein</fullName>
    </submittedName>
</protein>
<feature type="non-terminal residue" evidence="2">
    <location>
        <position position="95"/>
    </location>
</feature>
<sequence>MGEKKLHYKMYKDGKKFVFAAIATLSFFVFGGVSTVAVHADTTSGNLTAATVNSTSDTKRAAQSAATVASSASDTKSAAQSAATAVSSASDTKSA</sequence>
<keyword evidence="3" id="KW-1185">Reference proteome</keyword>
<keyword evidence="1" id="KW-0732">Signal</keyword>
<evidence type="ECO:0000256" key="1">
    <source>
        <dbReference type="ARBA" id="ARBA00022729"/>
    </source>
</evidence>
<name>A0ABW4C2F3_9LACO</name>
<organism evidence="2 3">
    <name type="scientific">Lactiplantibacillus songbeiensis</name>
    <dbReference type="NCBI Taxonomy" id="2559920"/>
    <lineage>
        <taxon>Bacteria</taxon>
        <taxon>Bacillati</taxon>
        <taxon>Bacillota</taxon>
        <taxon>Bacilli</taxon>
        <taxon>Lactobacillales</taxon>
        <taxon>Lactobacillaceae</taxon>
        <taxon>Lactiplantibacillus</taxon>
    </lineage>
</organism>
<dbReference type="RefSeq" id="WP_379893273.1">
    <property type="nucleotide sequence ID" value="NZ_JBHTOJ010000021.1"/>
</dbReference>
<dbReference type="NCBIfam" id="TIGR03715">
    <property type="entry name" value="KxYKxGKxW"/>
    <property type="match status" value="1"/>
</dbReference>
<comment type="caution">
    <text evidence="2">The sequence shown here is derived from an EMBL/GenBank/DDBJ whole genome shotgun (WGS) entry which is preliminary data.</text>
</comment>